<dbReference type="Gene3D" id="3.40.30.10">
    <property type="entry name" value="Glutaredoxin"/>
    <property type="match status" value="1"/>
</dbReference>
<proteinExistence type="predicted"/>
<dbReference type="GO" id="GO:0008081">
    <property type="term" value="F:phosphoric diester hydrolase activity"/>
    <property type="evidence" value="ECO:0007669"/>
    <property type="project" value="InterPro"/>
</dbReference>
<dbReference type="SMART" id="SM00148">
    <property type="entry name" value="PLCXc"/>
    <property type="match status" value="1"/>
</dbReference>
<dbReference type="InterPro" id="IPR036249">
    <property type="entry name" value="Thioredoxin-like_sf"/>
</dbReference>
<dbReference type="Pfam" id="PF03190">
    <property type="entry name" value="Thioredox_DsbH"/>
    <property type="match status" value="1"/>
</dbReference>
<dbReference type="SUPFAM" id="SSF48208">
    <property type="entry name" value="Six-hairpin glycosidases"/>
    <property type="match status" value="1"/>
</dbReference>
<dbReference type="Pfam" id="PF26146">
    <property type="entry name" value="PI-PLC_X"/>
    <property type="match status" value="1"/>
</dbReference>
<dbReference type="PANTHER" id="PTHR42899">
    <property type="entry name" value="SPERMATOGENESIS-ASSOCIATED PROTEIN 20"/>
    <property type="match status" value="1"/>
</dbReference>
<accession>A0AAD3MMH0</accession>
<evidence type="ECO:0000313" key="2">
    <source>
        <dbReference type="EMBL" id="GLD57717.1"/>
    </source>
</evidence>
<dbReference type="GO" id="GO:0006629">
    <property type="term" value="P:lipid metabolic process"/>
    <property type="evidence" value="ECO:0007669"/>
    <property type="project" value="InterPro"/>
</dbReference>
<evidence type="ECO:0000313" key="3">
    <source>
        <dbReference type="Proteomes" id="UP001279410"/>
    </source>
</evidence>
<dbReference type="InterPro" id="IPR024705">
    <property type="entry name" value="Ssp411"/>
</dbReference>
<name>A0AAD3MMH0_LATJO</name>
<sequence>MSPEKGKGRAQFTSYRDWMAQLPVELHNTPLFNLAIPGSHDSMSYDLDINSSIIEPDKLKKLSKIYCARKIVRKWAVTQEETITKQLDAGVRYFDLRIARKPNDTDPTRLYFYHGLYTQTDVETVLKEINDWAEKHPKEIVILALSNFKGFDKKIKEQLHNHLINFIKTLFGAKLFLRMNIPTLKRCWDQGRNVIVSYDYPANQHPEIWGKIKYYYGKSMDPAKVESELCRVLETPRPNPSFFVCGLNLTLPDDARILKYILRLCDSDKSALLHPQPACYHSPSVFMSMAPGGEGPSSTPHRHTNRLAKERSPYLLQHAHNPVDWYPWGQDAFDKAKNEDKPIFLSVGYSTCHWCHVMERESFEDEEIGRILSDNFVCIKVDREERPDVDKVYMTFVQATSGGGGWPMSVWLTPDLRPFIGGTYFPPRDYGSRPGLKTVLNRIMEQWQNNRPALESSGERILDALKKGTAIAANSGESPPLAPDVANRCFQQLAHSYEEEYGGFRDAPKFPTPVNLMFLMSYWSVNRSTSEGVEALQMALHTLRMMALGGIHDHVAQ</sequence>
<organism evidence="2 3">
    <name type="scientific">Lates japonicus</name>
    <name type="common">Japanese lates</name>
    <dbReference type="NCBI Taxonomy" id="270547"/>
    <lineage>
        <taxon>Eukaryota</taxon>
        <taxon>Metazoa</taxon>
        <taxon>Chordata</taxon>
        <taxon>Craniata</taxon>
        <taxon>Vertebrata</taxon>
        <taxon>Euteleostomi</taxon>
        <taxon>Actinopterygii</taxon>
        <taxon>Neopterygii</taxon>
        <taxon>Teleostei</taxon>
        <taxon>Neoteleostei</taxon>
        <taxon>Acanthomorphata</taxon>
        <taxon>Carangaria</taxon>
        <taxon>Carangaria incertae sedis</taxon>
        <taxon>Centropomidae</taxon>
        <taxon>Lates</taxon>
    </lineage>
</organism>
<dbReference type="AlphaFoldDB" id="A0AAD3MMH0"/>
<gene>
    <name evidence="2" type="ORF">AKAME5_000991400</name>
</gene>
<comment type="caution">
    <text evidence="2">The sequence shown here is derived from an EMBL/GenBank/DDBJ whole genome shotgun (WGS) entry which is preliminary data.</text>
</comment>
<dbReference type="CDD" id="cd02955">
    <property type="entry name" value="SSP411"/>
    <property type="match status" value="1"/>
</dbReference>
<dbReference type="GO" id="GO:0005975">
    <property type="term" value="P:carbohydrate metabolic process"/>
    <property type="evidence" value="ECO:0007669"/>
    <property type="project" value="InterPro"/>
</dbReference>
<feature type="non-terminal residue" evidence="2">
    <location>
        <position position="557"/>
    </location>
</feature>
<dbReference type="InterPro" id="IPR008928">
    <property type="entry name" value="6-hairpin_glycosidase_sf"/>
</dbReference>
<dbReference type="SUPFAM" id="SSF51695">
    <property type="entry name" value="PLC-like phosphodiesterases"/>
    <property type="match status" value="1"/>
</dbReference>
<reference evidence="2" key="1">
    <citation type="submission" date="2022-08" db="EMBL/GenBank/DDBJ databases">
        <title>Genome sequencing of akame (Lates japonicus).</title>
        <authorList>
            <person name="Hashiguchi Y."/>
            <person name="Takahashi H."/>
        </authorList>
    </citation>
    <scope>NUCLEOTIDE SEQUENCE</scope>
    <source>
        <strain evidence="2">Kochi</strain>
    </source>
</reference>
<protein>
    <submittedName>
        <fullName evidence="2">Spermatogenesis-associated protein 20</fullName>
    </submittedName>
</protein>
<dbReference type="Gene3D" id="3.20.20.190">
    <property type="entry name" value="Phosphatidylinositol (PI) phosphodiesterase"/>
    <property type="match status" value="1"/>
</dbReference>
<dbReference type="Proteomes" id="UP001279410">
    <property type="component" value="Unassembled WGS sequence"/>
</dbReference>
<dbReference type="InterPro" id="IPR000909">
    <property type="entry name" value="PLipase_C_PInositol-sp_X_dom"/>
</dbReference>
<dbReference type="PROSITE" id="PS50007">
    <property type="entry name" value="PIPLC_X_DOMAIN"/>
    <property type="match status" value="1"/>
</dbReference>
<dbReference type="InterPro" id="IPR004879">
    <property type="entry name" value="Ssp411-like_TRX"/>
</dbReference>
<dbReference type="SUPFAM" id="SSF52833">
    <property type="entry name" value="Thioredoxin-like"/>
    <property type="match status" value="1"/>
</dbReference>
<dbReference type="InterPro" id="IPR017946">
    <property type="entry name" value="PLC-like_Pdiesterase_TIM-brl"/>
</dbReference>
<dbReference type="EMBL" id="BRZM01000030">
    <property type="protein sequence ID" value="GLD57717.1"/>
    <property type="molecule type" value="Genomic_DNA"/>
</dbReference>
<feature type="domain" description="Phosphatidylinositol-specific phospholipase C X" evidence="1">
    <location>
        <begin position="25"/>
        <end position="198"/>
    </location>
</feature>
<keyword evidence="3" id="KW-1185">Reference proteome</keyword>
<dbReference type="PANTHER" id="PTHR42899:SF1">
    <property type="entry name" value="SPERMATOGENESIS-ASSOCIATED PROTEIN 20"/>
    <property type="match status" value="1"/>
</dbReference>
<evidence type="ECO:0000259" key="1">
    <source>
        <dbReference type="SMART" id="SM00148"/>
    </source>
</evidence>